<dbReference type="Gramene" id="Solyc11g044830.1.1">
    <property type="protein sequence ID" value="Solyc11g044830.1.1.1"/>
    <property type="gene ID" value="Solyc11g044830.1"/>
</dbReference>
<evidence type="ECO:0000256" key="3">
    <source>
        <dbReference type="ARBA" id="ARBA00023004"/>
    </source>
</evidence>
<dbReference type="PaxDb" id="4081-Solyc11g044830.1.1"/>
<keyword evidence="1" id="KW-0479">Metal-binding</keyword>
<dbReference type="OMA" id="WIHITPI"/>
<dbReference type="InterPro" id="IPR044861">
    <property type="entry name" value="IPNS-like_FE2OG_OXY"/>
</dbReference>
<dbReference type="AlphaFoldDB" id="A0A3Q7IW83"/>
<keyword evidence="6" id="KW-1185">Reference proteome</keyword>
<dbReference type="InterPro" id="IPR050295">
    <property type="entry name" value="Plant_2OG-oxidoreductases"/>
</dbReference>
<dbReference type="InParanoid" id="A0A3Q7IW83"/>
<name>A0A3Q7IW83_SOLLC</name>
<evidence type="ECO:0000259" key="4">
    <source>
        <dbReference type="PROSITE" id="PS51471"/>
    </source>
</evidence>
<reference evidence="5" key="1">
    <citation type="journal article" date="2012" name="Nature">
        <title>The tomato genome sequence provides insights into fleshy fruit evolution.</title>
        <authorList>
            <consortium name="Tomato Genome Consortium"/>
        </authorList>
    </citation>
    <scope>NUCLEOTIDE SEQUENCE [LARGE SCALE GENOMIC DNA]</scope>
    <source>
        <strain evidence="5">cv. Heinz 1706</strain>
    </source>
</reference>
<dbReference type="EnsemblPlants" id="Solyc11g044830.1.1">
    <property type="protein sequence ID" value="Solyc11g044830.1.1.1"/>
    <property type="gene ID" value="Solyc11g044830.1"/>
</dbReference>
<organism evidence="5">
    <name type="scientific">Solanum lycopersicum</name>
    <name type="common">Tomato</name>
    <name type="synonym">Lycopersicon esculentum</name>
    <dbReference type="NCBI Taxonomy" id="4081"/>
    <lineage>
        <taxon>Eukaryota</taxon>
        <taxon>Viridiplantae</taxon>
        <taxon>Streptophyta</taxon>
        <taxon>Embryophyta</taxon>
        <taxon>Tracheophyta</taxon>
        <taxon>Spermatophyta</taxon>
        <taxon>Magnoliopsida</taxon>
        <taxon>eudicotyledons</taxon>
        <taxon>Gunneridae</taxon>
        <taxon>Pentapetalae</taxon>
        <taxon>asterids</taxon>
        <taxon>lamiids</taxon>
        <taxon>Solanales</taxon>
        <taxon>Solanaceae</taxon>
        <taxon>Solanoideae</taxon>
        <taxon>Solaneae</taxon>
        <taxon>Solanum</taxon>
        <taxon>Solanum subgen. Lycopersicon</taxon>
    </lineage>
</organism>
<keyword evidence="2" id="KW-0560">Oxidoreductase</keyword>
<dbReference type="Gene3D" id="2.60.120.330">
    <property type="entry name" value="B-lactam Antibiotic, Isopenicillin N Synthase, Chain"/>
    <property type="match status" value="1"/>
</dbReference>
<reference evidence="5" key="2">
    <citation type="submission" date="2019-01" db="UniProtKB">
        <authorList>
            <consortium name="EnsemblPlants"/>
        </authorList>
    </citation>
    <scope>IDENTIFICATION</scope>
    <source>
        <strain evidence="5">cv. Heinz 1706</strain>
    </source>
</reference>
<evidence type="ECO:0000313" key="6">
    <source>
        <dbReference type="Proteomes" id="UP000004994"/>
    </source>
</evidence>
<dbReference type="GO" id="GO:0046872">
    <property type="term" value="F:metal ion binding"/>
    <property type="evidence" value="ECO:0007669"/>
    <property type="project" value="UniProtKB-KW"/>
</dbReference>
<evidence type="ECO:0000313" key="5">
    <source>
        <dbReference type="EnsemblPlants" id="Solyc11g044830.1.1.1"/>
    </source>
</evidence>
<evidence type="ECO:0000256" key="1">
    <source>
        <dbReference type="ARBA" id="ARBA00022723"/>
    </source>
</evidence>
<evidence type="ECO:0000256" key="2">
    <source>
        <dbReference type="ARBA" id="ARBA00023002"/>
    </source>
</evidence>
<dbReference type="Pfam" id="PF03171">
    <property type="entry name" value="2OG-FeII_Oxy"/>
    <property type="match status" value="1"/>
</dbReference>
<dbReference type="InterPro" id="IPR027443">
    <property type="entry name" value="IPNS-like_sf"/>
</dbReference>
<dbReference type="PANTHER" id="PTHR47991">
    <property type="entry name" value="OXOGLUTARATE/IRON-DEPENDENT DIOXYGENASE"/>
    <property type="match status" value="1"/>
</dbReference>
<dbReference type="GO" id="GO:0016491">
    <property type="term" value="F:oxidoreductase activity"/>
    <property type="evidence" value="ECO:0007669"/>
    <property type="project" value="UniProtKB-KW"/>
</dbReference>
<dbReference type="Proteomes" id="UP000004994">
    <property type="component" value="Chromosome 11"/>
</dbReference>
<dbReference type="PROSITE" id="PS51471">
    <property type="entry name" value="FE2OG_OXY"/>
    <property type="match status" value="1"/>
</dbReference>
<dbReference type="InterPro" id="IPR005123">
    <property type="entry name" value="Oxoglu/Fe-dep_dioxygenase_dom"/>
</dbReference>
<dbReference type="SUPFAM" id="SSF51197">
    <property type="entry name" value="Clavaminate synthase-like"/>
    <property type="match status" value="1"/>
</dbReference>
<proteinExistence type="predicted"/>
<protein>
    <recommendedName>
        <fullName evidence="4">Fe2OG dioxygenase domain-containing protein</fullName>
    </recommendedName>
</protein>
<accession>A0A3Q7IW83</accession>
<keyword evidence="3" id="KW-0408">Iron</keyword>
<sequence length="112" mass="12505">MGTMAINVKYYPTCPNPSITIWSRRHYDMSCITLLFQDKTGGLYVRGTKGNNWIHITPIKGALVVNIGDSMHIMSNDRYKIIEQCASDLSTTRIYCTAILNSSLDSVTGPFP</sequence>
<feature type="domain" description="Fe2OG dioxygenase" evidence="4">
    <location>
        <begin position="1"/>
        <end position="102"/>
    </location>
</feature>